<reference evidence="4" key="2">
    <citation type="submission" date="2020-10" db="UniProtKB">
        <authorList>
            <consortium name="WormBaseParasite"/>
        </authorList>
    </citation>
    <scope>IDENTIFICATION</scope>
</reference>
<feature type="compositionally biased region" description="Low complexity" evidence="1">
    <location>
        <begin position="176"/>
        <end position="194"/>
    </location>
</feature>
<feature type="chain" id="PRO_5028933707" evidence="2">
    <location>
        <begin position="24"/>
        <end position="343"/>
    </location>
</feature>
<protein>
    <submittedName>
        <fullName evidence="4">DDE_Tnp_1_assoc domain-containing protein</fullName>
    </submittedName>
</protein>
<accession>A0A7E4W7P0</accession>
<keyword evidence="2" id="KW-0732">Signal</keyword>
<dbReference type="AlphaFoldDB" id="A0A7E4W7P0"/>
<organism evidence="3 4">
    <name type="scientific">Panagrellus redivivus</name>
    <name type="common">Microworm</name>
    <dbReference type="NCBI Taxonomy" id="6233"/>
    <lineage>
        <taxon>Eukaryota</taxon>
        <taxon>Metazoa</taxon>
        <taxon>Ecdysozoa</taxon>
        <taxon>Nematoda</taxon>
        <taxon>Chromadorea</taxon>
        <taxon>Rhabditida</taxon>
        <taxon>Tylenchina</taxon>
        <taxon>Panagrolaimomorpha</taxon>
        <taxon>Panagrolaimoidea</taxon>
        <taxon>Panagrolaimidae</taxon>
        <taxon>Panagrellus</taxon>
    </lineage>
</organism>
<feature type="signal peptide" evidence="2">
    <location>
        <begin position="1"/>
        <end position="23"/>
    </location>
</feature>
<evidence type="ECO:0000256" key="1">
    <source>
        <dbReference type="SAM" id="MobiDB-lite"/>
    </source>
</evidence>
<sequence>MYPPWHRPLLILGIGICICLINGQNLSRQCGLPDNINKFPEFAQEELKAVWKNYVPGTQCDKELLVTDDILAVLDMFETEIPGTQTVPIASTNTNPAGTSGVSAQAPAPSPVPTPQAIDTNTEEELLSATVRPTIAQTSPPVPTTGLASTSVETPLTTSLEDDDDYADFDHPITPPTRNIPTTTEPTTTTRRIPTTTHSRNFHRQNSIEDNEETYSQIPLHEMRNFLPFLTGADDRTVRAFHDVLNDDDVPSEGRRQELIHVLAVSYLNAEQLEHFNAWSTSRRKKLRAREEQLKGLSFGARDALKKLVLADEVSRDTLVSNFPTDVRRELRRFALRRKAARS</sequence>
<dbReference type="Proteomes" id="UP000492821">
    <property type="component" value="Unassembled WGS sequence"/>
</dbReference>
<evidence type="ECO:0000256" key="2">
    <source>
        <dbReference type="SAM" id="SignalP"/>
    </source>
</evidence>
<keyword evidence="3" id="KW-1185">Reference proteome</keyword>
<dbReference type="WBParaSite" id="Pan_g8028.t1">
    <property type="protein sequence ID" value="Pan_g8028.t1"/>
    <property type="gene ID" value="Pan_g8028"/>
</dbReference>
<evidence type="ECO:0000313" key="3">
    <source>
        <dbReference type="Proteomes" id="UP000492821"/>
    </source>
</evidence>
<feature type="region of interest" description="Disordered" evidence="1">
    <location>
        <begin position="170"/>
        <end position="194"/>
    </location>
</feature>
<proteinExistence type="predicted"/>
<evidence type="ECO:0000313" key="4">
    <source>
        <dbReference type="WBParaSite" id="Pan_g8028.t1"/>
    </source>
</evidence>
<feature type="region of interest" description="Disordered" evidence="1">
    <location>
        <begin position="92"/>
        <end position="114"/>
    </location>
</feature>
<reference evidence="3" key="1">
    <citation type="journal article" date="2013" name="Genetics">
        <title>The draft genome and transcriptome of Panagrellus redivivus are shaped by the harsh demands of a free-living lifestyle.</title>
        <authorList>
            <person name="Srinivasan J."/>
            <person name="Dillman A.R."/>
            <person name="Macchietto M.G."/>
            <person name="Heikkinen L."/>
            <person name="Lakso M."/>
            <person name="Fracchia K.M."/>
            <person name="Antoshechkin I."/>
            <person name="Mortazavi A."/>
            <person name="Wong G."/>
            <person name="Sternberg P.W."/>
        </authorList>
    </citation>
    <scope>NUCLEOTIDE SEQUENCE [LARGE SCALE GENOMIC DNA]</scope>
    <source>
        <strain evidence="3">MT8872</strain>
    </source>
</reference>
<feature type="compositionally biased region" description="Polar residues" evidence="1">
    <location>
        <begin position="92"/>
        <end position="101"/>
    </location>
</feature>
<name>A0A7E4W7P0_PANRE</name>